<accession>E1YDI8</accession>
<dbReference type="EMBL" id="FR695868">
    <property type="protein sequence ID" value="CBX28632.1"/>
    <property type="molecule type" value="Genomic_DNA"/>
</dbReference>
<proteinExistence type="predicted"/>
<gene>
    <name evidence="1" type="ORF">N47_G39560</name>
</gene>
<organism evidence="1">
    <name type="scientific">uncultured Desulfobacterium sp</name>
    <dbReference type="NCBI Taxonomy" id="201089"/>
    <lineage>
        <taxon>Bacteria</taxon>
        <taxon>Pseudomonadati</taxon>
        <taxon>Thermodesulfobacteriota</taxon>
        <taxon>Desulfobacteria</taxon>
        <taxon>Desulfobacterales</taxon>
        <taxon>Desulfobacteriaceae</taxon>
        <taxon>Desulfobacterium</taxon>
        <taxon>environmental samples</taxon>
    </lineage>
</organism>
<dbReference type="AlphaFoldDB" id="E1YDI8"/>
<evidence type="ECO:0000313" key="1">
    <source>
        <dbReference type="EMBL" id="CBX28632.1"/>
    </source>
</evidence>
<name>E1YDI8_9BACT</name>
<protein>
    <submittedName>
        <fullName evidence="1">Uncharacterized protein</fullName>
    </submittedName>
</protein>
<reference evidence="1" key="1">
    <citation type="journal article" date="2011" name="Environ. Microbiol.">
        <title>Genomic insights into the metabolic potential of the polycyclic aromatic hydrocarbon degrading sulfate-reducing Deltaproteobacterium N47.</title>
        <authorList>
            <person name="Bergmann F."/>
            <person name="Selesi D."/>
            <person name="Weinmaier T."/>
            <person name="Tischler P."/>
            <person name="Rattei T."/>
            <person name="Meckenstock R.U."/>
        </authorList>
    </citation>
    <scope>NUCLEOTIDE SEQUENCE</scope>
</reference>
<sequence length="40" mass="4581">MKYQSQNFIISCFAVILILSGVSIRISASLPLPDYIYRFI</sequence>